<feature type="compositionally biased region" description="Polar residues" evidence="1">
    <location>
        <begin position="73"/>
        <end position="83"/>
    </location>
</feature>
<dbReference type="AlphaFoldDB" id="A6KTW3"/>
<evidence type="ECO:0000313" key="2">
    <source>
        <dbReference type="EMBL" id="EDL83543.1"/>
    </source>
</evidence>
<organism evidence="2 3">
    <name type="scientific">Rattus norvegicus</name>
    <name type="common">Rat</name>
    <dbReference type="NCBI Taxonomy" id="10116"/>
    <lineage>
        <taxon>Eukaryota</taxon>
        <taxon>Metazoa</taxon>
        <taxon>Chordata</taxon>
        <taxon>Craniata</taxon>
        <taxon>Vertebrata</taxon>
        <taxon>Euteleostomi</taxon>
        <taxon>Mammalia</taxon>
        <taxon>Eutheria</taxon>
        <taxon>Euarchontoglires</taxon>
        <taxon>Glires</taxon>
        <taxon>Rodentia</taxon>
        <taxon>Myomorpha</taxon>
        <taxon>Muroidea</taxon>
        <taxon>Muridae</taxon>
        <taxon>Murinae</taxon>
        <taxon>Rattus</taxon>
    </lineage>
</organism>
<gene>
    <name evidence="2 4" type="primary">Aif1</name>
    <name evidence="2" type="ORF">rCG_38309</name>
</gene>
<dbReference type="RGD" id="61924">
    <property type="gene designation" value="Aif1"/>
</dbReference>
<reference evidence="3" key="1">
    <citation type="submission" date="2005-09" db="EMBL/GenBank/DDBJ databases">
        <authorList>
            <person name="Mural R.J."/>
            <person name="Li P.W."/>
            <person name="Adams M.D."/>
            <person name="Amanatides P.G."/>
            <person name="Baden-Tillson H."/>
            <person name="Barnstead M."/>
            <person name="Chin S.H."/>
            <person name="Dew I."/>
            <person name="Evans C.A."/>
            <person name="Ferriera S."/>
            <person name="Flanigan M."/>
            <person name="Fosler C."/>
            <person name="Glodek A."/>
            <person name="Gu Z."/>
            <person name="Holt R.A."/>
            <person name="Jennings D."/>
            <person name="Kraft C.L."/>
            <person name="Lu F."/>
            <person name="Nguyen T."/>
            <person name="Nusskern D.R."/>
            <person name="Pfannkoch C.M."/>
            <person name="Sitter C."/>
            <person name="Sutton G.G."/>
            <person name="Venter J.C."/>
            <person name="Wang Z."/>
            <person name="Woodage T."/>
            <person name="Zheng X.H."/>
            <person name="Zhong F."/>
        </authorList>
    </citation>
    <scope>NUCLEOTIDE SEQUENCE [LARGE SCALE GENOMIC DNA]</scope>
    <source>
        <strain>BN</strain>
        <strain evidence="3">Sprague-Dawley</strain>
    </source>
</reference>
<dbReference type="EMBL" id="CH474121">
    <property type="protein sequence ID" value="EDL83543.1"/>
    <property type="molecule type" value="Genomic_DNA"/>
</dbReference>
<evidence type="ECO:0000256" key="1">
    <source>
        <dbReference type="SAM" id="MobiDB-lite"/>
    </source>
</evidence>
<evidence type="ECO:0000313" key="3">
    <source>
        <dbReference type="Proteomes" id="UP000234681"/>
    </source>
</evidence>
<dbReference type="Proteomes" id="UP000234681">
    <property type="component" value="Chromosome 20"/>
</dbReference>
<name>A6KTW3_RAT</name>
<protein>
    <submittedName>
        <fullName evidence="2">Allograft inflammatory factor 1, isoform CRA_c</fullName>
    </submittedName>
</protein>
<accession>A6KTW3</accession>
<proteinExistence type="predicted"/>
<evidence type="ECO:0000313" key="4">
    <source>
        <dbReference type="RGD" id="61924"/>
    </source>
</evidence>
<feature type="region of interest" description="Disordered" evidence="1">
    <location>
        <begin position="53"/>
        <end position="93"/>
    </location>
</feature>
<sequence length="93" mass="10009">MRLDNTRTCPHPSKVAFQYLTFQLGPPSPGMLVSAEADGEVKPGKLAKEEWVERGSVREVPEGTGELVERGASQHTAASSSSPHLRPPASEEL</sequence>